<keyword evidence="2 5" id="KW-0732">Signal</keyword>
<gene>
    <name evidence="6" type="ORF">BSL82_18040</name>
</gene>
<evidence type="ECO:0000313" key="7">
    <source>
        <dbReference type="Proteomes" id="UP000182063"/>
    </source>
</evidence>
<keyword evidence="6" id="KW-0614">Plasmid</keyword>
<evidence type="ECO:0000256" key="5">
    <source>
        <dbReference type="SAM" id="SignalP"/>
    </source>
</evidence>
<dbReference type="InterPro" id="IPR010258">
    <property type="entry name" value="Conjugal_tfr_TrbG/VirB9/CagX"/>
</dbReference>
<dbReference type="EMBL" id="CP018222">
    <property type="protein sequence ID" value="API61337.1"/>
    <property type="molecule type" value="Genomic_DNA"/>
</dbReference>
<keyword evidence="3" id="KW-0843">Virulence</keyword>
<dbReference type="InterPro" id="IPR033645">
    <property type="entry name" value="VirB9/CagX/TrbG_C"/>
</dbReference>
<proteinExistence type="inferred from homology"/>
<feature type="compositionally biased region" description="Basic and acidic residues" evidence="4">
    <location>
        <begin position="275"/>
        <end position="285"/>
    </location>
</feature>
<sequence length="285" mass="31545">MIGRTTVFILALLASGTAMAAETPRPDPADPRMRWVDYNEREVYRIVGTFRTATQILLGSDETIEHVALGDTVSWEVAVAGHILFLKPRERAGATNLIVTTSRGGTLRNYTFELSARSGPITAGSPNTFFQVRFRYPEDERERAARLAATQDAVRLAAVEAAAIKGALDRGVIEGPRNLAYKVQGSAALQPSEVSDNGQFTVLRFPATREIPAIYLVRPDGSETLVPFDVRDEFVVVHAVAEQFRLRRGREVLCIYNQSPPQWGVDYGTNTGSPHVDRTMQRRND</sequence>
<feature type="region of interest" description="Disordered" evidence="4">
    <location>
        <begin position="266"/>
        <end position="285"/>
    </location>
</feature>
<dbReference type="AlphaFoldDB" id="A0A1L4A0C3"/>
<keyword evidence="7" id="KW-1185">Reference proteome</keyword>
<evidence type="ECO:0000313" key="6">
    <source>
        <dbReference type="EMBL" id="API61337.1"/>
    </source>
</evidence>
<dbReference type="InterPro" id="IPR038161">
    <property type="entry name" value="VirB9/CagX/TrbG_C_sf"/>
</dbReference>
<reference evidence="6 7" key="1">
    <citation type="submission" date="2016-11" db="EMBL/GenBank/DDBJ databases">
        <title>Complete Genome Sequence of alachlor-degrading Sphingomonas sp. strain JJ-A5.</title>
        <authorList>
            <person name="Lee H."/>
            <person name="Ka J.-O."/>
        </authorList>
    </citation>
    <scope>NUCLEOTIDE SEQUENCE [LARGE SCALE GENOMIC DNA]</scope>
    <source>
        <strain evidence="6 7">JJ-A5</strain>
        <plasmid evidence="7">phsl1</plasmid>
    </source>
</reference>
<accession>A0A1L4A0C3</accession>
<dbReference type="InterPro" id="IPR014148">
    <property type="entry name" value="VirB9"/>
</dbReference>
<dbReference type="Pfam" id="PF03524">
    <property type="entry name" value="CagX"/>
    <property type="match status" value="1"/>
</dbReference>
<geneLocation type="plasmid" evidence="7">
    <name>phsl1</name>
</geneLocation>
<feature type="chain" id="PRO_5012408318" evidence="5">
    <location>
        <begin position="21"/>
        <end position="285"/>
    </location>
</feature>
<dbReference type="RefSeq" id="WP_072598959.1">
    <property type="nucleotide sequence ID" value="NZ_CP018222.1"/>
</dbReference>
<comment type="similarity">
    <text evidence="1">Belongs to the TrbG/VirB9 family.</text>
</comment>
<organism evidence="6 7">
    <name type="scientific">Tardibacter chloracetimidivorans</name>
    <dbReference type="NCBI Taxonomy" id="1921510"/>
    <lineage>
        <taxon>Bacteria</taxon>
        <taxon>Pseudomonadati</taxon>
        <taxon>Pseudomonadota</taxon>
        <taxon>Alphaproteobacteria</taxon>
        <taxon>Sphingomonadales</taxon>
        <taxon>Sphingomonadaceae</taxon>
        <taxon>Tardibacter</taxon>
    </lineage>
</organism>
<evidence type="ECO:0000256" key="4">
    <source>
        <dbReference type="SAM" id="MobiDB-lite"/>
    </source>
</evidence>
<dbReference type="Proteomes" id="UP000182063">
    <property type="component" value="Plasmid pHSL1"/>
</dbReference>
<dbReference type="CDD" id="cd06911">
    <property type="entry name" value="VirB9_CagX_TrbG"/>
    <property type="match status" value="1"/>
</dbReference>
<dbReference type="KEGG" id="sphj:BSL82_18040"/>
<name>A0A1L4A0C3_9SPHN</name>
<dbReference type="NCBIfam" id="TIGR02781">
    <property type="entry name" value="VirB9"/>
    <property type="match status" value="1"/>
</dbReference>
<protein>
    <submittedName>
        <fullName evidence="6">P-type conjugative transfer protein VirB9</fullName>
    </submittedName>
</protein>
<dbReference type="OrthoDB" id="7390264at2"/>
<evidence type="ECO:0000256" key="3">
    <source>
        <dbReference type="ARBA" id="ARBA00023026"/>
    </source>
</evidence>
<dbReference type="Gene3D" id="2.60.40.2500">
    <property type="match status" value="1"/>
</dbReference>
<evidence type="ECO:0000256" key="2">
    <source>
        <dbReference type="ARBA" id="ARBA00022729"/>
    </source>
</evidence>
<feature type="signal peptide" evidence="5">
    <location>
        <begin position="1"/>
        <end position="20"/>
    </location>
</feature>
<evidence type="ECO:0000256" key="1">
    <source>
        <dbReference type="ARBA" id="ARBA00006135"/>
    </source>
</evidence>